<feature type="transmembrane region" description="Helical" evidence="7">
    <location>
        <begin position="393"/>
        <end position="409"/>
    </location>
</feature>
<proteinExistence type="inferred from homology"/>
<dbReference type="Pfam" id="PF05602">
    <property type="entry name" value="CLPTM1"/>
    <property type="match status" value="1"/>
</dbReference>
<evidence type="ECO:0000256" key="6">
    <source>
        <dbReference type="SAM" id="MobiDB-lite"/>
    </source>
</evidence>
<name>A0ABR1GEB3_AURAN</name>
<organism evidence="8 9">
    <name type="scientific">Aureococcus anophagefferens</name>
    <name type="common">Harmful bloom alga</name>
    <dbReference type="NCBI Taxonomy" id="44056"/>
    <lineage>
        <taxon>Eukaryota</taxon>
        <taxon>Sar</taxon>
        <taxon>Stramenopiles</taxon>
        <taxon>Ochrophyta</taxon>
        <taxon>Pelagophyceae</taxon>
        <taxon>Pelagomonadales</taxon>
        <taxon>Pelagomonadaceae</taxon>
        <taxon>Aureococcus</taxon>
    </lineage>
</organism>
<keyword evidence="9" id="KW-1185">Reference proteome</keyword>
<gene>
    <name evidence="8" type="ORF">SO694_00008313</name>
</gene>
<keyword evidence="3 7" id="KW-0812">Transmembrane</keyword>
<dbReference type="PANTHER" id="PTHR21347:SF0">
    <property type="entry name" value="LIPID SCRAMBLASE CLPTM1L"/>
    <property type="match status" value="1"/>
</dbReference>
<feature type="transmembrane region" description="Helical" evidence="7">
    <location>
        <begin position="471"/>
        <end position="489"/>
    </location>
</feature>
<dbReference type="Proteomes" id="UP001363151">
    <property type="component" value="Unassembled WGS sequence"/>
</dbReference>
<evidence type="ECO:0000256" key="3">
    <source>
        <dbReference type="ARBA" id="ARBA00022692"/>
    </source>
</evidence>
<feature type="region of interest" description="Disordered" evidence="6">
    <location>
        <begin position="79"/>
        <end position="98"/>
    </location>
</feature>
<evidence type="ECO:0000313" key="8">
    <source>
        <dbReference type="EMBL" id="KAK7254123.1"/>
    </source>
</evidence>
<evidence type="ECO:0000313" key="9">
    <source>
        <dbReference type="Proteomes" id="UP001363151"/>
    </source>
</evidence>
<accession>A0ABR1GEB3</accession>
<evidence type="ECO:0000256" key="2">
    <source>
        <dbReference type="ARBA" id="ARBA00009310"/>
    </source>
</evidence>
<feature type="compositionally biased region" description="Low complexity" evidence="6">
    <location>
        <begin position="51"/>
        <end position="60"/>
    </location>
</feature>
<evidence type="ECO:0000256" key="4">
    <source>
        <dbReference type="ARBA" id="ARBA00022989"/>
    </source>
</evidence>
<reference evidence="8 9" key="1">
    <citation type="submission" date="2024-03" db="EMBL/GenBank/DDBJ databases">
        <title>Aureococcus anophagefferens CCMP1851 and Kratosvirus quantuckense: Draft genome of a second virus-susceptible host strain in the model system.</title>
        <authorList>
            <person name="Chase E."/>
            <person name="Truchon A.R."/>
            <person name="Schepens W."/>
            <person name="Wilhelm S.W."/>
        </authorList>
    </citation>
    <scope>NUCLEOTIDE SEQUENCE [LARGE SCALE GENOMIC DNA]</scope>
    <source>
        <strain evidence="8 9">CCMP1851</strain>
    </source>
</reference>
<protein>
    <submittedName>
        <fullName evidence="8">Apoptotic protein</fullName>
    </submittedName>
</protein>
<evidence type="ECO:0000256" key="5">
    <source>
        <dbReference type="ARBA" id="ARBA00023136"/>
    </source>
</evidence>
<comment type="similarity">
    <text evidence="2">Belongs to the CLPTM1 family.</text>
</comment>
<dbReference type="PANTHER" id="PTHR21347">
    <property type="entry name" value="CLEFT LIP AND PALATE ASSOCIATED TRANSMEMBRANE PROTEIN-RELATED"/>
    <property type="match status" value="1"/>
</dbReference>
<evidence type="ECO:0000256" key="7">
    <source>
        <dbReference type="SAM" id="Phobius"/>
    </source>
</evidence>
<comment type="subcellular location">
    <subcellularLocation>
        <location evidence="1">Membrane</location>
        <topology evidence="1">Multi-pass membrane protein</topology>
    </subcellularLocation>
</comment>
<feature type="region of interest" description="Disordered" evidence="6">
    <location>
        <begin position="44"/>
        <end position="72"/>
    </location>
</feature>
<feature type="transmembrane region" description="Helical" evidence="7">
    <location>
        <begin position="495"/>
        <end position="516"/>
    </location>
</feature>
<keyword evidence="5 7" id="KW-0472">Membrane</keyword>
<dbReference type="InterPro" id="IPR008429">
    <property type="entry name" value="CLPTM1"/>
</dbReference>
<feature type="region of interest" description="Disordered" evidence="6">
    <location>
        <begin position="1"/>
        <end position="21"/>
    </location>
</feature>
<sequence>MDAQNAGAAAADEAPQQDGMMGGMMRSMLMFMALQSGTRMLFGSPQEASVRPRGAPAAPGAAPPAAPREESALEKWAKARLPPQPKPAPKFDAYDSNGRRLPPQRNLWDESQTFDVHVYTSCAANASQGSLEPLWSERGLSYDYAKTNGRARTFTFTTENATRCVRRAWENVSVYAHVFATTAEDFDPRQPGPATPAYSAALTKFHKPPKNQTGRSLLSNETVDAAPAANASDARPILYWKPTLVVRAVSLPESFPRGNIPDQISRLLTFDKSGDFLPPVHVDEFWLLHKSLVPVNDTLDRVTLTASLDVEGLMKWQIKKSMEQQWASQRAMGLQSDGESDVIREMLSDTEPWLLALTCLVSMLHMVFEGLAFKNNVKFWRNKKTLEGLSARTIALNCVFQLVILLYLLDNDTSWMILISSSMGLFTEVWKLSKAVKVRRDPDTGHWGVHCEDSYAVSETKEYDDIATRHLLRVVAPLLLGYSAYSLVTGRHKGWYSWLVGSCVGFIYAFGFVMMTPQLYINYRLKSVEHLPWRAMVYKSLNTFIDDLFAFIIKMPTMHRLSCLRDDVIFVATLYQRYIYRVDYTRINEFGQGGVDPDADKVEAEKAVDRVSAYASVVDQPDDVAPEPVADDAAAAGLD</sequence>
<dbReference type="EMBL" id="JBBJCI010000032">
    <property type="protein sequence ID" value="KAK7254123.1"/>
    <property type="molecule type" value="Genomic_DNA"/>
</dbReference>
<feature type="transmembrane region" description="Helical" evidence="7">
    <location>
        <begin position="353"/>
        <end position="373"/>
    </location>
</feature>
<evidence type="ECO:0000256" key="1">
    <source>
        <dbReference type="ARBA" id="ARBA00004141"/>
    </source>
</evidence>
<keyword evidence="4 7" id="KW-1133">Transmembrane helix</keyword>
<comment type="caution">
    <text evidence="8">The sequence shown here is derived from an EMBL/GenBank/DDBJ whole genome shotgun (WGS) entry which is preliminary data.</text>
</comment>